<dbReference type="Proteomes" id="UP000093309">
    <property type="component" value="Unassembled WGS sequence"/>
</dbReference>
<name>A0A1C0ZXB5_9BACL</name>
<protein>
    <recommendedName>
        <fullName evidence="3">DUF2961 domain-containing protein</fullName>
    </recommendedName>
</protein>
<keyword evidence="2" id="KW-1185">Reference proteome</keyword>
<dbReference type="Gene3D" id="2.60.120.1390">
    <property type="match status" value="1"/>
</dbReference>
<dbReference type="STRING" id="512399.A8709_28215"/>
<dbReference type="EMBL" id="LYPC01000027">
    <property type="protein sequence ID" value="OCT12717.1"/>
    <property type="molecule type" value="Genomic_DNA"/>
</dbReference>
<dbReference type="OrthoDB" id="2518538at2"/>
<dbReference type="AlphaFoldDB" id="A0A1C0ZXB5"/>
<evidence type="ECO:0000313" key="1">
    <source>
        <dbReference type="EMBL" id="OCT12717.1"/>
    </source>
</evidence>
<accession>A0A1C0ZXB5</accession>
<dbReference type="Pfam" id="PF11175">
    <property type="entry name" value="DUF2961"/>
    <property type="match status" value="1"/>
</dbReference>
<organism evidence="1 2">
    <name type="scientific">Paenibacillus pectinilyticus</name>
    <dbReference type="NCBI Taxonomy" id="512399"/>
    <lineage>
        <taxon>Bacteria</taxon>
        <taxon>Bacillati</taxon>
        <taxon>Bacillota</taxon>
        <taxon>Bacilli</taxon>
        <taxon>Bacillales</taxon>
        <taxon>Paenibacillaceae</taxon>
        <taxon>Paenibacillus</taxon>
    </lineage>
</organism>
<proteinExistence type="predicted"/>
<gene>
    <name evidence="1" type="ORF">A8709_28215</name>
</gene>
<reference evidence="2" key="1">
    <citation type="submission" date="2016-05" db="EMBL/GenBank/DDBJ databases">
        <title>Paenibacillus oryzae. sp. nov., isolated from the rice root.</title>
        <authorList>
            <person name="Zhang J."/>
            <person name="Zhang X."/>
        </authorList>
    </citation>
    <scope>NUCLEOTIDE SEQUENCE [LARGE SCALE GENOMIC DNA]</scope>
    <source>
        <strain evidence="2">KCTC13222</strain>
    </source>
</reference>
<dbReference type="InterPro" id="IPR021345">
    <property type="entry name" value="DUF2961"/>
</dbReference>
<evidence type="ECO:0000313" key="2">
    <source>
        <dbReference type="Proteomes" id="UP000093309"/>
    </source>
</evidence>
<evidence type="ECO:0008006" key="3">
    <source>
        <dbReference type="Google" id="ProtNLM"/>
    </source>
</evidence>
<comment type="caution">
    <text evidence="1">The sequence shown here is derived from an EMBL/GenBank/DDBJ whole genome shotgun (WGS) entry which is preliminary data.</text>
</comment>
<sequence>MPFGLGSSLSSASLVNNVRSRSISAENPNGEKGKGGQAANHLGVGRKGRPFIPIPAGATITLAEIQGPGILQHFWLTVADKMPNCYAQEGSYLFRDLVLRMYWDGEELPSVETPLGDFFCNGFGIRTNVNSLPISVNPTGGMNCYFAMPFHKSAKITIENQHTEEISHLFYTVNYTLVDELPLNTGYFHAQWRRTRSTETGQDYTLLDGVQGSGQYIGTYLAWAALERHWWGEGEIKFYLDGDKEWPTICGTGVEDYVGGAWCFTGETEPESYSTPFLGYKYYSESAKVDRSYGQKVPMHGMYRWHLPDPIHFESDLKVTIQVIGHDSKQLFERSDDISSVAYWYQLEPHAVFPALPSVSERWPR</sequence>